<evidence type="ECO:0000313" key="25">
    <source>
        <dbReference type="EMBL" id="KAJ9689520.1"/>
    </source>
</evidence>
<evidence type="ECO:0000256" key="2">
    <source>
        <dbReference type="ARBA" id="ARBA00004479"/>
    </source>
</evidence>
<comment type="subcellular location">
    <subcellularLocation>
        <location evidence="1">Cell membrane</location>
        <topology evidence="1">Single-pass membrane protein</topology>
    </subcellularLocation>
    <subcellularLocation>
        <location evidence="2">Membrane</location>
        <topology evidence="2">Single-pass type I membrane protein</topology>
    </subcellularLocation>
</comment>
<evidence type="ECO:0000256" key="22">
    <source>
        <dbReference type="PROSITE-ProRule" id="PRU10141"/>
    </source>
</evidence>
<evidence type="ECO:0000256" key="12">
    <source>
        <dbReference type="ARBA" id="ARBA00022737"/>
    </source>
</evidence>
<evidence type="ECO:0000256" key="1">
    <source>
        <dbReference type="ARBA" id="ARBA00004162"/>
    </source>
</evidence>
<dbReference type="InterPro" id="IPR003591">
    <property type="entry name" value="Leu-rich_rpt_typical-subtyp"/>
</dbReference>
<evidence type="ECO:0000259" key="24">
    <source>
        <dbReference type="PROSITE" id="PS50011"/>
    </source>
</evidence>
<evidence type="ECO:0000256" key="6">
    <source>
        <dbReference type="ARBA" id="ARBA00022527"/>
    </source>
</evidence>
<keyword evidence="16" id="KW-1133">Transmembrane helix</keyword>
<dbReference type="SUPFAM" id="SSF52058">
    <property type="entry name" value="L domain-like"/>
    <property type="match status" value="1"/>
</dbReference>
<dbReference type="PROSITE" id="PS51450">
    <property type="entry name" value="LRR"/>
    <property type="match status" value="1"/>
</dbReference>
<dbReference type="FunFam" id="3.80.10.10:FF:000383">
    <property type="entry name" value="Leucine-rich repeat receptor protein kinase EMS1"/>
    <property type="match status" value="1"/>
</dbReference>
<dbReference type="SUPFAM" id="SSF52047">
    <property type="entry name" value="RNI-like"/>
    <property type="match status" value="1"/>
</dbReference>
<dbReference type="Pfam" id="PF00069">
    <property type="entry name" value="Pkinase"/>
    <property type="match status" value="1"/>
</dbReference>
<organism evidence="25 26">
    <name type="scientific">Vitis rotundifolia</name>
    <name type="common">Muscadine grape</name>
    <dbReference type="NCBI Taxonomy" id="103349"/>
    <lineage>
        <taxon>Eukaryota</taxon>
        <taxon>Viridiplantae</taxon>
        <taxon>Streptophyta</taxon>
        <taxon>Embryophyta</taxon>
        <taxon>Tracheophyta</taxon>
        <taxon>Spermatophyta</taxon>
        <taxon>Magnoliopsida</taxon>
        <taxon>eudicotyledons</taxon>
        <taxon>Gunneridae</taxon>
        <taxon>Pentapetalae</taxon>
        <taxon>rosids</taxon>
        <taxon>Vitales</taxon>
        <taxon>Vitaceae</taxon>
        <taxon>Viteae</taxon>
        <taxon>Vitis</taxon>
    </lineage>
</organism>
<gene>
    <name evidence="25" type="ORF">PVL29_014953</name>
</gene>
<dbReference type="InterPro" id="IPR032675">
    <property type="entry name" value="LRR_dom_sf"/>
</dbReference>
<keyword evidence="10" id="KW-0812">Transmembrane</keyword>
<feature type="chain" id="PRO_5041376445" description="non-specific serine/threonine protein kinase" evidence="23">
    <location>
        <begin position="23"/>
        <end position="928"/>
    </location>
</feature>
<feature type="binding site" evidence="22">
    <location>
        <position position="675"/>
    </location>
    <ligand>
        <name>ATP</name>
        <dbReference type="ChEBI" id="CHEBI:30616"/>
    </ligand>
</feature>
<evidence type="ECO:0000256" key="7">
    <source>
        <dbReference type="ARBA" id="ARBA00022553"/>
    </source>
</evidence>
<dbReference type="Proteomes" id="UP001168098">
    <property type="component" value="Unassembled WGS sequence"/>
</dbReference>
<dbReference type="EC" id="2.7.11.1" evidence="4"/>
<dbReference type="SMART" id="SM00220">
    <property type="entry name" value="S_TKc"/>
    <property type="match status" value="1"/>
</dbReference>
<evidence type="ECO:0000256" key="19">
    <source>
        <dbReference type="ARBA" id="ARBA00023180"/>
    </source>
</evidence>
<evidence type="ECO:0000256" key="9">
    <source>
        <dbReference type="ARBA" id="ARBA00022679"/>
    </source>
</evidence>
<dbReference type="AlphaFoldDB" id="A0AA38ZI58"/>
<evidence type="ECO:0000256" key="4">
    <source>
        <dbReference type="ARBA" id="ARBA00012513"/>
    </source>
</evidence>
<evidence type="ECO:0000256" key="3">
    <source>
        <dbReference type="ARBA" id="ARBA00008684"/>
    </source>
</evidence>
<evidence type="ECO:0000256" key="20">
    <source>
        <dbReference type="ARBA" id="ARBA00047899"/>
    </source>
</evidence>
<dbReference type="InterPro" id="IPR001611">
    <property type="entry name" value="Leu-rich_rpt"/>
</dbReference>
<dbReference type="Gene3D" id="1.10.510.10">
    <property type="entry name" value="Transferase(Phosphotransferase) domain 1"/>
    <property type="match status" value="1"/>
</dbReference>
<dbReference type="EMBL" id="JARBHA010000011">
    <property type="protein sequence ID" value="KAJ9689520.1"/>
    <property type="molecule type" value="Genomic_DNA"/>
</dbReference>
<dbReference type="GO" id="GO:0004674">
    <property type="term" value="F:protein serine/threonine kinase activity"/>
    <property type="evidence" value="ECO:0007669"/>
    <property type="project" value="UniProtKB-KW"/>
</dbReference>
<keyword evidence="8" id="KW-0433">Leucine-rich repeat</keyword>
<dbReference type="InterPro" id="IPR008271">
    <property type="entry name" value="Ser/Thr_kinase_AS"/>
</dbReference>
<keyword evidence="5" id="KW-1003">Cell membrane</keyword>
<keyword evidence="14" id="KW-0418">Kinase</keyword>
<keyword evidence="19" id="KW-0325">Glycoprotein</keyword>
<dbReference type="GO" id="GO:0005886">
    <property type="term" value="C:plasma membrane"/>
    <property type="evidence" value="ECO:0007669"/>
    <property type="project" value="UniProtKB-SubCell"/>
</dbReference>
<evidence type="ECO:0000256" key="10">
    <source>
        <dbReference type="ARBA" id="ARBA00022692"/>
    </source>
</evidence>
<keyword evidence="17" id="KW-0472">Membrane</keyword>
<evidence type="ECO:0000256" key="16">
    <source>
        <dbReference type="ARBA" id="ARBA00022989"/>
    </source>
</evidence>
<dbReference type="GO" id="GO:0005524">
    <property type="term" value="F:ATP binding"/>
    <property type="evidence" value="ECO:0007669"/>
    <property type="project" value="UniProtKB-UniRule"/>
</dbReference>
<dbReference type="Pfam" id="PF13855">
    <property type="entry name" value="LRR_8"/>
    <property type="match status" value="3"/>
</dbReference>
<evidence type="ECO:0000256" key="11">
    <source>
        <dbReference type="ARBA" id="ARBA00022729"/>
    </source>
</evidence>
<name>A0AA38ZI58_VITRO</name>
<dbReference type="InterPro" id="IPR017441">
    <property type="entry name" value="Protein_kinase_ATP_BS"/>
</dbReference>
<evidence type="ECO:0000256" key="17">
    <source>
        <dbReference type="ARBA" id="ARBA00023136"/>
    </source>
</evidence>
<dbReference type="FunFam" id="1.10.510.10:FF:000358">
    <property type="entry name" value="Putative leucine-rich repeat receptor-like serine/threonine-protein kinase"/>
    <property type="match status" value="1"/>
</dbReference>
<dbReference type="PROSITE" id="PS00108">
    <property type="entry name" value="PROTEIN_KINASE_ST"/>
    <property type="match status" value="1"/>
</dbReference>
<dbReference type="FunFam" id="3.80.10.10:FF:000101">
    <property type="entry name" value="LRR receptor-like serine/threonine-protein kinase ERECTA"/>
    <property type="match status" value="1"/>
</dbReference>
<evidence type="ECO:0000256" key="18">
    <source>
        <dbReference type="ARBA" id="ARBA00023170"/>
    </source>
</evidence>
<reference evidence="25 26" key="1">
    <citation type="journal article" date="2023" name="BMC Biotechnol.">
        <title>Vitis rotundifolia cv Carlos genome sequencing.</title>
        <authorList>
            <person name="Huff M."/>
            <person name="Hulse-Kemp A."/>
            <person name="Scheffler B."/>
            <person name="Youngblood R."/>
            <person name="Simpson S."/>
            <person name="Babiker E."/>
            <person name="Staton M."/>
        </authorList>
    </citation>
    <scope>NUCLEOTIDE SEQUENCE [LARGE SCALE GENOMIC DNA]</scope>
    <source>
        <tissue evidence="25">Leaf</tissue>
    </source>
</reference>
<dbReference type="InterPro" id="IPR013210">
    <property type="entry name" value="LRR_N_plant-typ"/>
</dbReference>
<comment type="caution">
    <text evidence="25">The sequence shown here is derived from an EMBL/GenBank/DDBJ whole genome shotgun (WGS) entry which is preliminary data.</text>
</comment>
<keyword evidence="18" id="KW-0675">Receptor</keyword>
<dbReference type="FunFam" id="3.80.10.10:FF:000095">
    <property type="entry name" value="LRR receptor-like serine/threonine-protein kinase GSO1"/>
    <property type="match status" value="1"/>
</dbReference>
<evidence type="ECO:0000313" key="26">
    <source>
        <dbReference type="Proteomes" id="UP001168098"/>
    </source>
</evidence>
<dbReference type="InterPro" id="IPR000719">
    <property type="entry name" value="Prot_kinase_dom"/>
</dbReference>
<keyword evidence="15 22" id="KW-0067">ATP-binding</keyword>
<keyword evidence="13 22" id="KW-0547">Nucleotide-binding</keyword>
<keyword evidence="9" id="KW-0808">Transferase</keyword>
<dbReference type="FunFam" id="3.30.200.20:FF:000661">
    <property type="entry name" value="Serine-threonine protein kinase plant-type"/>
    <property type="match status" value="1"/>
</dbReference>
<evidence type="ECO:0000256" key="13">
    <source>
        <dbReference type="ARBA" id="ARBA00022741"/>
    </source>
</evidence>
<dbReference type="Pfam" id="PF08263">
    <property type="entry name" value="LRRNT_2"/>
    <property type="match status" value="1"/>
</dbReference>
<dbReference type="Gene3D" id="3.30.200.20">
    <property type="entry name" value="Phosphorylase Kinase, domain 1"/>
    <property type="match status" value="1"/>
</dbReference>
<evidence type="ECO:0000256" key="21">
    <source>
        <dbReference type="ARBA" id="ARBA00048679"/>
    </source>
</evidence>
<dbReference type="SUPFAM" id="SSF56112">
    <property type="entry name" value="Protein kinase-like (PK-like)"/>
    <property type="match status" value="1"/>
</dbReference>
<comment type="catalytic activity">
    <reaction evidence="20">
        <text>L-threonyl-[protein] + ATP = O-phospho-L-threonyl-[protein] + ADP + H(+)</text>
        <dbReference type="Rhea" id="RHEA:46608"/>
        <dbReference type="Rhea" id="RHEA-COMP:11060"/>
        <dbReference type="Rhea" id="RHEA-COMP:11605"/>
        <dbReference type="ChEBI" id="CHEBI:15378"/>
        <dbReference type="ChEBI" id="CHEBI:30013"/>
        <dbReference type="ChEBI" id="CHEBI:30616"/>
        <dbReference type="ChEBI" id="CHEBI:61977"/>
        <dbReference type="ChEBI" id="CHEBI:456216"/>
        <dbReference type="EC" id="2.7.11.1"/>
    </reaction>
</comment>
<dbReference type="InterPro" id="IPR011009">
    <property type="entry name" value="Kinase-like_dom_sf"/>
</dbReference>
<dbReference type="PROSITE" id="PS50011">
    <property type="entry name" value="PROTEIN_KINASE_DOM"/>
    <property type="match status" value="1"/>
</dbReference>
<evidence type="ECO:0000256" key="23">
    <source>
        <dbReference type="SAM" id="SignalP"/>
    </source>
</evidence>
<feature type="domain" description="Protein kinase" evidence="24">
    <location>
        <begin position="647"/>
        <end position="928"/>
    </location>
</feature>
<comment type="catalytic activity">
    <reaction evidence="21">
        <text>L-seryl-[protein] + ATP = O-phospho-L-seryl-[protein] + ADP + H(+)</text>
        <dbReference type="Rhea" id="RHEA:17989"/>
        <dbReference type="Rhea" id="RHEA-COMP:9863"/>
        <dbReference type="Rhea" id="RHEA-COMP:11604"/>
        <dbReference type="ChEBI" id="CHEBI:15378"/>
        <dbReference type="ChEBI" id="CHEBI:29999"/>
        <dbReference type="ChEBI" id="CHEBI:30616"/>
        <dbReference type="ChEBI" id="CHEBI:83421"/>
        <dbReference type="ChEBI" id="CHEBI:456216"/>
        <dbReference type="EC" id="2.7.11.1"/>
    </reaction>
</comment>
<dbReference type="CDD" id="cd14066">
    <property type="entry name" value="STKc_IRAK"/>
    <property type="match status" value="1"/>
</dbReference>
<dbReference type="PROSITE" id="PS00107">
    <property type="entry name" value="PROTEIN_KINASE_ATP"/>
    <property type="match status" value="1"/>
</dbReference>
<evidence type="ECO:0000256" key="14">
    <source>
        <dbReference type="ARBA" id="ARBA00022777"/>
    </source>
</evidence>
<sequence length="928" mass="102496">MSVERLFMESLVGVLLVHSCLAFSSSNVTDLSALLAFKSEIKLDPNNILGSNWTEAENFCNWFGVSCSSRRQRVTVLRLRHMGLQGTISPYVGNLSFLVGLDLRNNSFHGHLIPEISHLNRLKGLILQFNMLEGLIPESMQHCQKLQVISLAQNEFTGVIPNWLSNLPSLRTLFLGRNNLTGTIPPSLGNNSKLEWLGLEQNHLHGTIPNEIGNLQNLMGIDFFGNNFTGSIPLTIFNVSTLEQIVLGQNFLSGTLPSTLGHLLPNLKILALGTNKLSGVIPFYLSNCSQLIFLDLEDNRFTGEVPGNIGHSEQLQTLVLDGNQLTGSIPRGIGSLTNLILLSLINNNLSGAIPSTIKGMKSLQRLYLDGNQLEDSIPNEICLLRNLGEMCLGNNKLSGSIPSCIENLSQLQIMLLDSNSLSSSIPSNLWSLENLWFLNLSFNSLGGSLHANMRSMKMLQTMDLSWNRISGDIPTILGAFESLSSLDLSGNLFWGSIPESLGELITLDYMDLSHNNLSGSIPKSLVALSHLRHLNLSFNKLSGEIPRDGCFAYFTAASFLENQALCGQPIFQVPPCQRHITQKSKNKIPVKIFLPCIASVPILVALVLLMIKYRQSKVETLNTVDVAPAVEHRMISYQELRHATNDFSEANILGMGGSGSVFKGLLSEGTLVAVKVLNLQLEGAFKSFDAECKVLARVRHRNLVKVITSCSNPELRALVLQYMPNGSLEEWLYSFNYSLSLFQRVSIMVDVALALEYLHHGQSEPVVHCDLKPSNVLLDDEMVAHVGDFGIAKILAESKTVTQTKTLGTLGYIAPEYGLEGRVSSRGDIYSYGIMLLEMVTRKKPLDEMFSEEMSLRQWVQASIPNKIMEVVDENLPRNQDGGDGIATQEKLLAIMELGLECSRELPEERMDIKEVVVKLNKIKSQLL</sequence>
<comment type="similarity">
    <text evidence="3">Belongs to the protein kinase superfamily. Ser/Thr protein kinase family.</text>
</comment>
<dbReference type="PANTHER" id="PTHR45974">
    <property type="entry name" value="RECEPTOR-LIKE PROTEIN 55"/>
    <property type="match status" value="1"/>
</dbReference>
<dbReference type="SMART" id="SM00369">
    <property type="entry name" value="LRR_TYP"/>
    <property type="match status" value="8"/>
</dbReference>
<keyword evidence="26" id="KW-1185">Reference proteome</keyword>
<keyword evidence="7" id="KW-0597">Phosphoprotein</keyword>
<accession>A0AA38ZI58</accession>
<proteinExistence type="inferred from homology"/>
<evidence type="ECO:0000256" key="15">
    <source>
        <dbReference type="ARBA" id="ARBA00022840"/>
    </source>
</evidence>
<dbReference type="PANTHER" id="PTHR45974:SF29">
    <property type="entry name" value="PROTEIN KINASE DOMAIN-CONTAINING PROTEIN"/>
    <property type="match status" value="1"/>
</dbReference>
<keyword evidence="6" id="KW-0723">Serine/threonine-protein kinase</keyword>
<feature type="signal peptide" evidence="23">
    <location>
        <begin position="1"/>
        <end position="22"/>
    </location>
</feature>
<dbReference type="Gene3D" id="3.80.10.10">
    <property type="entry name" value="Ribonuclease Inhibitor"/>
    <property type="match status" value="3"/>
</dbReference>
<keyword evidence="12" id="KW-0677">Repeat</keyword>
<dbReference type="Pfam" id="PF00560">
    <property type="entry name" value="LRR_1"/>
    <property type="match status" value="3"/>
</dbReference>
<keyword evidence="11 23" id="KW-0732">Signal</keyword>
<evidence type="ECO:0000256" key="8">
    <source>
        <dbReference type="ARBA" id="ARBA00022614"/>
    </source>
</evidence>
<evidence type="ECO:0000256" key="5">
    <source>
        <dbReference type="ARBA" id="ARBA00022475"/>
    </source>
</evidence>
<protein>
    <recommendedName>
        <fullName evidence="4">non-specific serine/threonine protein kinase</fullName>
        <ecNumber evidence="4">2.7.11.1</ecNumber>
    </recommendedName>
</protein>